<dbReference type="OrthoDB" id="2946779at2759"/>
<dbReference type="AlphaFoldDB" id="A0A2H3CD41"/>
<proteinExistence type="predicted"/>
<reference evidence="2" key="1">
    <citation type="journal article" date="2017" name="Nat. Ecol. Evol.">
        <title>Genome expansion and lineage-specific genetic innovations in the forest pathogenic fungi Armillaria.</title>
        <authorList>
            <person name="Sipos G."/>
            <person name="Prasanna A.N."/>
            <person name="Walter M.C."/>
            <person name="O'Connor E."/>
            <person name="Balint B."/>
            <person name="Krizsan K."/>
            <person name="Kiss B."/>
            <person name="Hess J."/>
            <person name="Varga T."/>
            <person name="Slot J."/>
            <person name="Riley R."/>
            <person name="Boka B."/>
            <person name="Rigling D."/>
            <person name="Barry K."/>
            <person name="Lee J."/>
            <person name="Mihaltcheva S."/>
            <person name="LaButti K."/>
            <person name="Lipzen A."/>
            <person name="Waldron R."/>
            <person name="Moloney N.M."/>
            <person name="Sperisen C."/>
            <person name="Kredics L."/>
            <person name="Vagvoelgyi C."/>
            <person name="Patrignani A."/>
            <person name="Fitzpatrick D."/>
            <person name="Nagy I."/>
            <person name="Doyle S."/>
            <person name="Anderson J.B."/>
            <person name="Grigoriev I.V."/>
            <person name="Gueldener U."/>
            <person name="Muensterkoetter M."/>
            <person name="Nagy L.G."/>
        </authorList>
    </citation>
    <scope>NUCLEOTIDE SEQUENCE [LARGE SCALE GENOMIC DNA]</scope>
    <source>
        <strain evidence="2">Ar21-2</strain>
    </source>
</reference>
<name>A0A2H3CD41_ARMGA</name>
<dbReference type="InParanoid" id="A0A2H3CD41"/>
<gene>
    <name evidence="1" type="ORF">ARMGADRAFT_1172258</name>
</gene>
<dbReference type="EMBL" id="KZ293760">
    <property type="protein sequence ID" value="PBK79780.1"/>
    <property type="molecule type" value="Genomic_DNA"/>
</dbReference>
<accession>A0A2H3CD41</accession>
<dbReference type="OMA" id="DSMFELY"/>
<keyword evidence="2" id="KW-1185">Reference proteome</keyword>
<organism evidence="1 2">
    <name type="scientific">Armillaria gallica</name>
    <name type="common">Bulbous honey fungus</name>
    <name type="synonym">Armillaria bulbosa</name>
    <dbReference type="NCBI Taxonomy" id="47427"/>
    <lineage>
        <taxon>Eukaryota</taxon>
        <taxon>Fungi</taxon>
        <taxon>Dikarya</taxon>
        <taxon>Basidiomycota</taxon>
        <taxon>Agaricomycotina</taxon>
        <taxon>Agaricomycetes</taxon>
        <taxon>Agaricomycetidae</taxon>
        <taxon>Agaricales</taxon>
        <taxon>Marasmiineae</taxon>
        <taxon>Physalacriaceae</taxon>
        <taxon>Armillaria</taxon>
    </lineage>
</organism>
<dbReference type="Proteomes" id="UP000217790">
    <property type="component" value="Unassembled WGS sequence"/>
</dbReference>
<evidence type="ECO:0000313" key="2">
    <source>
        <dbReference type="Proteomes" id="UP000217790"/>
    </source>
</evidence>
<protein>
    <submittedName>
        <fullName evidence="1">Uncharacterized protein</fullName>
    </submittedName>
</protein>
<evidence type="ECO:0000313" key="1">
    <source>
        <dbReference type="EMBL" id="PBK79780.1"/>
    </source>
</evidence>
<sequence>MSFPTSLPLIQKLDWTFAIQVMQSLSHFQALQDRTTVEVICLSVTTNLRLHLHDVPMHVMQAREIGQVPDRDTQVWLQQLMNLSLVFEMMRDTFADFSTTSAYEAVDSMFELYSQVLSHAVLFLDYPQIRFASIAILKAFVEAQAKARARKDLLAIRALDAGLARVGGSMVEMDEMDEDVMLEFAVRVDSQGNMSYPTVIAGEELQSEDDDESVQVFSPIHYSSSDSE</sequence>